<proteinExistence type="predicted"/>
<evidence type="ECO:0000259" key="2">
    <source>
        <dbReference type="Pfam" id="PF01548"/>
    </source>
</evidence>
<evidence type="ECO:0000313" key="4">
    <source>
        <dbReference type="EMBL" id="THF60559.1"/>
    </source>
</evidence>
<dbReference type="InterPro" id="IPR047650">
    <property type="entry name" value="Transpos_IS110"/>
</dbReference>
<dbReference type="GO" id="GO:0004803">
    <property type="term" value="F:transposase activity"/>
    <property type="evidence" value="ECO:0007669"/>
    <property type="project" value="InterPro"/>
</dbReference>
<dbReference type="Pfam" id="PF02371">
    <property type="entry name" value="Transposase_20"/>
    <property type="match status" value="1"/>
</dbReference>
<dbReference type="GO" id="GO:0003677">
    <property type="term" value="F:DNA binding"/>
    <property type="evidence" value="ECO:0007669"/>
    <property type="project" value="InterPro"/>
</dbReference>
<evidence type="ECO:0000313" key="5">
    <source>
        <dbReference type="Proteomes" id="UP000308430"/>
    </source>
</evidence>
<feature type="coiled-coil region" evidence="1">
    <location>
        <begin position="191"/>
        <end position="218"/>
    </location>
</feature>
<dbReference type="PANTHER" id="PTHR33055">
    <property type="entry name" value="TRANSPOSASE FOR INSERTION SEQUENCE ELEMENT IS1111A"/>
    <property type="match status" value="1"/>
</dbReference>
<name>A0A4V3WAU6_9RHOO</name>
<reference evidence="4 5" key="1">
    <citation type="submission" date="2019-04" db="EMBL/GenBank/DDBJ databases">
        <title>Azoarcus nasutitermitis sp. nov. isolated from termite nest.</title>
        <authorList>
            <person name="Lin S.-Y."/>
            <person name="Hameed A."/>
            <person name="Hsu Y.-H."/>
            <person name="Young C.-C."/>
        </authorList>
    </citation>
    <scope>NUCLEOTIDE SEQUENCE [LARGE SCALE GENOMIC DNA]</scope>
    <source>
        <strain evidence="4 5">CC-YHH838</strain>
    </source>
</reference>
<dbReference type="Pfam" id="PF01548">
    <property type="entry name" value="DEDD_Tnp_IS110"/>
    <property type="match status" value="1"/>
</dbReference>
<protein>
    <submittedName>
        <fullName evidence="4">IS110 family transposase</fullName>
    </submittedName>
</protein>
<evidence type="ECO:0000256" key="1">
    <source>
        <dbReference type="SAM" id="Coils"/>
    </source>
</evidence>
<comment type="caution">
    <text evidence="4">The sequence shown here is derived from an EMBL/GenBank/DDBJ whole genome shotgun (WGS) entry which is preliminary data.</text>
</comment>
<evidence type="ECO:0000259" key="3">
    <source>
        <dbReference type="Pfam" id="PF02371"/>
    </source>
</evidence>
<dbReference type="InterPro" id="IPR002525">
    <property type="entry name" value="Transp_IS110-like_N"/>
</dbReference>
<keyword evidence="5" id="KW-1185">Reference proteome</keyword>
<dbReference type="GO" id="GO:0006313">
    <property type="term" value="P:DNA transposition"/>
    <property type="evidence" value="ECO:0007669"/>
    <property type="project" value="InterPro"/>
</dbReference>
<dbReference type="EMBL" id="SSOC01000014">
    <property type="protein sequence ID" value="THF60559.1"/>
    <property type="molecule type" value="Genomic_DNA"/>
</dbReference>
<feature type="domain" description="Transposase IS116/IS110/IS902 C-terminal" evidence="3">
    <location>
        <begin position="223"/>
        <end position="305"/>
    </location>
</feature>
<dbReference type="AlphaFoldDB" id="A0A4V3WAU6"/>
<dbReference type="InterPro" id="IPR003346">
    <property type="entry name" value="Transposase_20"/>
</dbReference>
<feature type="domain" description="Transposase IS110-like N-terminal" evidence="2">
    <location>
        <begin position="17"/>
        <end position="153"/>
    </location>
</feature>
<dbReference type="PANTHER" id="PTHR33055:SF3">
    <property type="entry name" value="PUTATIVE TRANSPOSASE FOR IS117-RELATED"/>
    <property type="match status" value="1"/>
</dbReference>
<dbReference type="NCBIfam" id="NF033542">
    <property type="entry name" value="transpos_IS110"/>
    <property type="match status" value="1"/>
</dbReference>
<dbReference type="OrthoDB" id="5289737at2"/>
<sequence>MGIGLQKEESIMHATTVAVDLAKSVFQLAVADSSWRVTECHRLTRTQFERWFANRKVSLVIMEACGSAHYWARWLNSLGIEVRLLPAAYVRAYVRRNKTDAADARALLEAARTANIDPVRVKSVEQQALQGLHRIRSLWMSTRTSRINALRGFCREFGLSIPQGARTGVEAIRRVLADPRSPVPALIRETMRLLIEEIRLLEQRIAQLEREFTELARHSAACTQLMSVPGIGLLTATAMVAATGGDVTHFKDARHFASWFGLTPKEYSSGSIRKLGRISKRGDRYLRMLLTHGARAVLRAAALARNASRPLDGLRAWATEVQHRTNHNKVACALANKLARICYALLRDHAAYGNPPPRPNKKLERTAFAIAA</sequence>
<accession>A0A4V3WAU6</accession>
<keyword evidence="1" id="KW-0175">Coiled coil</keyword>
<organism evidence="4 5">
    <name type="scientific">Pseudothauera nasutitermitis</name>
    <dbReference type="NCBI Taxonomy" id="2565930"/>
    <lineage>
        <taxon>Bacteria</taxon>
        <taxon>Pseudomonadati</taxon>
        <taxon>Pseudomonadota</taxon>
        <taxon>Betaproteobacteria</taxon>
        <taxon>Rhodocyclales</taxon>
        <taxon>Zoogloeaceae</taxon>
        <taxon>Pseudothauera</taxon>
    </lineage>
</organism>
<dbReference type="Proteomes" id="UP000308430">
    <property type="component" value="Unassembled WGS sequence"/>
</dbReference>
<gene>
    <name evidence="4" type="ORF">E6C76_21895</name>
</gene>